<dbReference type="EMBL" id="SHKR01000016">
    <property type="protein sequence ID" value="RZU10621.1"/>
    <property type="molecule type" value="Genomic_DNA"/>
</dbReference>
<evidence type="ECO:0000313" key="3">
    <source>
        <dbReference type="Proteomes" id="UP000292027"/>
    </source>
</evidence>
<proteinExistence type="predicted"/>
<gene>
    <name evidence="2" type="ORF">EV645_7086</name>
</gene>
<protein>
    <submittedName>
        <fullName evidence="2">Uncharacterized protein</fullName>
    </submittedName>
</protein>
<sequence length="129" mass="13407">MGTAEDEARARDELERVRTENAVREMERQRALEEYRKQQEQQNKMVADPETAGANWPDDGFQADQPGRLDGVKAALAIGAPGDAALAAKLLNTGHAPAGSAPPAASADGAKESVGGPSPARATGPALGY</sequence>
<organism evidence="2 3">
    <name type="scientific">Kribbella rubisoli</name>
    <dbReference type="NCBI Taxonomy" id="3075929"/>
    <lineage>
        <taxon>Bacteria</taxon>
        <taxon>Bacillati</taxon>
        <taxon>Actinomycetota</taxon>
        <taxon>Actinomycetes</taxon>
        <taxon>Propionibacteriales</taxon>
        <taxon>Kribbellaceae</taxon>
        <taxon>Kribbella</taxon>
    </lineage>
</organism>
<keyword evidence="3" id="KW-1185">Reference proteome</keyword>
<feature type="region of interest" description="Disordered" evidence="1">
    <location>
        <begin position="36"/>
        <end position="67"/>
    </location>
</feature>
<comment type="caution">
    <text evidence="2">The sequence shown here is derived from an EMBL/GenBank/DDBJ whole genome shotgun (WGS) entry which is preliminary data.</text>
</comment>
<feature type="compositionally biased region" description="Low complexity" evidence="1">
    <location>
        <begin position="94"/>
        <end position="108"/>
    </location>
</feature>
<dbReference type="OrthoDB" id="3830787at2"/>
<accession>A0A4Q7WKT1</accession>
<name>A0A4Q7WKT1_9ACTN</name>
<dbReference type="Proteomes" id="UP000292027">
    <property type="component" value="Unassembled WGS sequence"/>
</dbReference>
<dbReference type="RefSeq" id="WP_130448356.1">
    <property type="nucleotide sequence ID" value="NZ_SHKR01000016.1"/>
</dbReference>
<evidence type="ECO:0000256" key="1">
    <source>
        <dbReference type="SAM" id="MobiDB-lite"/>
    </source>
</evidence>
<feature type="region of interest" description="Disordered" evidence="1">
    <location>
        <begin position="94"/>
        <end position="129"/>
    </location>
</feature>
<reference evidence="2 3" key="1">
    <citation type="journal article" date="2015" name="Stand. Genomic Sci.">
        <title>Genomic Encyclopedia of Bacterial and Archaeal Type Strains, Phase III: the genomes of soil and plant-associated and newly described type strains.</title>
        <authorList>
            <person name="Whitman W.B."/>
            <person name="Woyke T."/>
            <person name="Klenk H.P."/>
            <person name="Zhou Y."/>
            <person name="Lilburn T.G."/>
            <person name="Beck B.J."/>
            <person name="De Vos P."/>
            <person name="Vandamme P."/>
            <person name="Eisen J.A."/>
            <person name="Garrity G."/>
            <person name="Hugenholtz P."/>
            <person name="Kyrpides N.C."/>
        </authorList>
    </citation>
    <scope>NUCLEOTIDE SEQUENCE [LARGE SCALE GENOMIC DNA]</scope>
    <source>
        <strain evidence="2 3">VKM Ac-2540</strain>
    </source>
</reference>
<dbReference type="AlphaFoldDB" id="A0A4Q7WKT1"/>
<evidence type="ECO:0000313" key="2">
    <source>
        <dbReference type="EMBL" id="RZU10621.1"/>
    </source>
</evidence>